<protein>
    <submittedName>
        <fullName evidence="1">Uncharacterized protein</fullName>
    </submittedName>
</protein>
<keyword evidence="2" id="KW-1185">Reference proteome</keyword>
<dbReference type="AlphaFoldDB" id="A0A3R7CQU8"/>
<organism evidence="1 2">
    <name type="scientific">Clonorchis sinensis</name>
    <name type="common">Chinese liver fluke</name>
    <dbReference type="NCBI Taxonomy" id="79923"/>
    <lineage>
        <taxon>Eukaryota</taxon>
        <taxon>Metazoa</taxon>
        <taxon>Spiralia</taxon>
        <taxon>Lophotrochozoa</taxon>
        <taxon>Platyhelminthes</taxon>
        <taxon>Trematoda</taxon>
        <taxon>Digenea</taxon>
        <taxon>Opisthorchiida</taxon>
        <taxon>Opisthorchiata</taxon>
        <taxon>Opisthorchiidae</taxon>
        <taxon>Clonorchis</taxon>
    </lineage>
</organism>
<evidence type="ECO:0000313" key="2">
    <source>
        <dbReference type="Proteomes" id="UP000286415"/>
    </source>
</evidence>
<dbReference type="OrthoDB" id="6279956at2759"/>
<dbReference type="InParanoid" id="A0A3R7CQU8"/>
<gene>
    <name evidence="1" type="ORF">CSKR_105867</name>
</gene>
<dbReference type="Proteomes" id="UP000286415">
    <property type="component" value="Unassembled WGS sequence"/>
</dbReference>
<comment type="caution">
    <text evidence="1">The sequence shown here is derived from an EMBL/GenBank/DDBJ whole genome shotgun (WGS) entry which is preliminary data.</text>
</comment>
<name>A0A3R7CQU8_CLOSI</name>
<accession>A0A3R7CQU8</accession>
<dbReference type="EMBL" id="NIRI02000005">
    <property type="protein sequence ID" value="KAG5454925.1"/>
    <property type="molecule type" value="Genomic_DNA"/>
</dbReference>
<reference evidence="1 2" key="1">
    <citation type="journal article" date="2018" name="Biotechnol. Adv.">
        <title>Improved genomic resources and new bioinformatic workflow for the carcinogenic parasite Clonorchis sinensis: Biotechnological implications.</title>
        <authorList>
            <person name="Wang D."/>
            <person name="Korhonen P.K."/>
            <person name="Gasser R.B."/>
            <person name="Young N.D."/>
        </authorList>
    </citation>
    <scope>NUCLEOTIDE SEQUENCE [LARGE SCALE GENOMIC DNA]</scope>
    <source>
        <strain evidence="1">Cs-k2</strain>
    </source>
</reference>
<evidence type="ECO:0000313" key="1">
    <source>
        <dbReference type="EMBL" id="KAG5454925.1"/>
    </source>
</evidence>
<proteinExistence type="predicted"/>
<sequence length="142" mass="16311">MFYVSPYWIGFEKYSHLHTNSVLIGDSTETGEPRTGLQSQTSGCVRAHGELSKTRPYPMWCPPPFLYNFVIGELIGGTHLRRQSGISPDVNRCVHQATVRAVCLYGCETWPVPEAELRRLQVFDNRCLRTIARVGWCRRFYN</sequence>
<reference evidence="1 2" key="2">
    <citation type="journal article" date="2021" name="Genomics">
        <title>High-quality reference genome for Clonorchis sinensis.</title>
        <authorList>
            <person name="Young N.D."/>
            <person name="Stroehlein A.J."/>
            <person name="Kinkar L."/>
            <person name="Wang T."/>
            <person name="Sohn W.M."/>
            <person name="Chang B.C.H."/>
            <person name="Kaur P."/>
            <person name="Weisz D."/>
            <person name="Dudchenko O."/>
            <person name="Aiden E.L."/>
            <person name="Korhonen P.K."/>
            <person name="Gasser R.B."/>
        </authorList>
    </citation>
    <scope>NUCLEOTIDE SEQUENCE [LARGE SCALE GENOMIC DNA]</scope>
    <source>
        <strain evidence="1">Cs-k2</strain>
    </source>
</reference>